<dbReference type="Proteomes" id="UP001597218">
    <property type="component" value="Unassembled WGS sequence"/>
</dbReference>
<dbReference type="EMBL" id="JBHUGI010000008">
    <property type="protein sequence ID" value="MFD1927473.1"/>
    <property type="molecule type" value="Genomic_DNA"/>
</dbReference>
<keyword evidence="1" id="KW-0812">Transmembrane</keyword>
<feature type="transmembrane region" description="Helical" evidence="1">
    <location>
        <begin position="32"/>
        <end position="51"/>
    </location>
</feature>
<accession>A0ABW4SDB1</accession>
<gene>
    <name evidence="2" type="ORF">ACFSFY_05265</name>
</gene>
<feature type="transmembrane region" description="Helical" evidence="1">
    <location>
        <begin position="7"/>
        <end position="26"/>
    </location>
</feature>
<keyword evidence="3" id="KW-1185">Reference proteome</keyword>
<evidence type="ECO:0000313" key="2">
    <source>
        <dbReference type="EMBL" id="MFD1927473.1"/>
    </source>
</evidence>
<keyword evidence="1" id="KW-0472">Membrane</keyword>
<evidence type="ECO:0000256" key="1">
    <source>
        <dbReference type="SAM" id="Phobius"/>
    </source>
</evidence>
<reference evidence="3" key="1">
    <citation type="journal article" date="2019" name="Int. J. Syst. Evol. Microbiol.">
        <title>The Global Catalogue of Microorganisms (GCM) 10K type strain sequencing project: providing services to taxonomists for standard genome sequencing and annotation.</title>
        <authorList>
            <consortium name="The Broad Institute Genomics Platform"/>
            <consortium name="The Broad Institute Genome Sequencing Center for Infectious Disease"/>
            <person name="Wu L."/>
            <person name="Ma J."/>
        </authorList>
    </citation>
    <scope>NUCLEOTIDE SEQUENCE [LARGE SCALE GENOMIC DNA]</scope>
    <source>
        <strain evidence="3">CGMCC 4.7177</strain>
    </source>
</reference>
<organism evidence="2 3">
    <name type="scientific">Sporosarcina siberiensis</name>
    <dbReference type="NCBI Taxonomy" id="1365606"/>
    <lineage>
        <taxon>Bacteria</taxon>
        <taxon>Bacillati</taxon>
        <taxon>Bacillota</taxon>
        <taxon>Bacilli</taxon>
        <taxon>Bacillales</taxon>
        <taxon>Caryophanaceae</taxon>
        <taxon>Sporosarcina</taxon>
    </lineage>
</organism>
<proteinExistence type="predicted"/>
<protein>
    <submittedName>
        <fullName evidence="2">Uncharacterized protein</fullName>
    </submittedName>
</protein>
<name>A0ABW4SDB1_9BACL</name>
<sequence>MMSFGVRLLMAFVLMAILFTLIISFVEPIMLRWFLVGLSVTMVLTFSKSSIFTKRNR</sequence>
<evidence type="ECO:0000313" key="3">
    <source>
        <dbReference type="Proteomes" id="UP001597218"/>
    </source>
</evidence>
<keyword evidence="1" id="KW-1133">Transmembrane helix</keyword>
<comment type="caution">
    <text evidence="2">The sequence shown here is derived from an EMBL/GenBank/DDBJ whole genome shotgun (WGS) entry which is preliminary data.</text>
</comment>
<dbReference type="RefSeq" id="WP_381536130.1">
    <property type="nucleotide sequence ID" value="NZ_JBHUGI010000008.1"/>
</dbReference>